<protein>
    <submittedName>
        <fullName evidence="1">Protein ORF53</fullName>
    </submittedName>
</protein>
<proteinExistence type="predicted"/>
<dbReference type="GeneID" id="14011207"/>
<dbReference type="Proteomes" id="UP000118426">
    <property type="component" value="Segment"/>
</dbReference>
<dbReference type="KEGG" id="vg:14011207"/>
<sequence>MIPYYELELLVAERYSKLKEATERLDLPERVTQMFSVRSELLHLKLEEEHPDIMKEFYKDIWGLISSDLFTRSNELGPTDGKVLHPDFLRSVPGAIEAQMTPEFISLGEAQLFHTPEIALTRPEDPDSTRPMSRFDSHDMFVVQSSLQHITSRVFQANRESRATWFRTVAGKQYHMDLVNAALINGDEVHGRNYLGAYIDSLLRNPSPLGCESTVDTIECRLMRVFAGMRIPLEVVRWIPPNELPKREESPPPPKYKNPNYKIAAMRAHREKMKHANAETLKEKRLNEERARYLKNGHSSKVSEHETLVLLPRCLSYLIRSPPTGVFVKRRQVKLGTLLNGTASVYADSAGVYMVGEGGSTYKNMRCGEFALSRPHGYKVQIASSVSELFRGKLDYGRFETLCYAQLPDLDYAQAHNNSICKTPLPAPTRHGNLASQVKQMVQSNIVTHRKTWHSGRCQPCCFRRLPIARRVEEVYLQEGKDDSDDEDMEGNAEVLEAFRAKAKALQCERCKTDSTTKSQKFTAVFDLKDKPMLQHRMCEACARLVPNTPEKIKIPCLSLNQFLA</sequence>
<accession>K7PBW5</accession>
<reference evidence="1 2" key="1">
    <citation type="journal article" date="2013" name="J. Virol.">
        <title>Comparative genomics of carp herpesviruses.</title>
        <authorList>
            <person name="Davison A.J."/>
            <person name="Kurobe T."/>
            <person name="Gatherer D."/>
            <person name="Cunningham C."/>
            <person name="Korf I."/>
            <person name="Fukuda H."/>
            <person name="Hedrick R.P."/>
            <person name="Waltzek T.B."/>
        </authorList>
    </citation>
    <scope>NUCLEOTIDE SEQUENCE [LARGE SCALE GENOMIC DNA]</scope>
    <source>
        <strain evidence="1">NG-J1</strain>
    </source>
</reference>
<evidence type="ECO:0000313" key="2">
    <source>
        <dbReference type="Proteomes" id="UP000118426"/>
    </source>
</evidence>
<evidence type="ECO:0000313" key="1">
    <source>
        <dbReference type="EMBL" id="AFJ20353.1"/>
    </source>
</evidence>
<dbReference type="OrthoDB" id="30785at10239"/>
<organism evidence="1 2">
    <name type="scientific">Cyprinid herpesvirus 1</name>
    <dbReference type="NCBI Taxonomy" id="317858"/>
    <lineage>
        <taxon>Viruses</taxon>
        <taxon>Duplodnaviria</taxon>
        <taxon>Heunggongvirae</taxon>
        <taxon>Peploviricota</taxon>
        <taxon>Herviviricetes</taxon>
        <taxon>Herpesvirales</taxon>
        <taxon>Alloherpesviridae</taxon>
        <taxon>Cyvirus</taxon>
        <taxon>Cyvirus cyprinidallo1</taxon>
    </lineage>
</organism>
<dbReference type="RefSeq" id="YP_007003719.1">
    <property type="nucleotide sequence ID" value="NC_019491.1"/>
</dbReference>
<dbReference type="EMBL" id="JQ815363">
    <property type="protein sequence ID" value="AFJ20353.1"/>
    <property type="molecule type" value="Genomic_DNA"/>
</dbReference>
<gene>
    <name evidence="1" type="ORF">CyHV1_ORF53</name>
</gene>
<keyword evidence="2" id="KW-1185">Reference proteome</keyword>
<name>K7PBW5_9VIRU</name>